<evidence type="ECO:0000313" key="2">
    <source>
        <dbReference type="Proteomes" id="UP000010478"/>
    </source>
</evidence>
<reference evidence="1 2" key="1">
    <citation type="submission" date="2012-05" db="EMBL/GenBank/DDBJ databases">
        <title>Finished plasmid 1 of genome of Oscillatoria sp. PCC 7112.</title>
        <authorList>
            <consortium name="US DOE Joint Genome Institute"/>
            <person name="Gugger M."/>
            <person name="Coursin T."/>
            <person name="Rippka R."/>
            <person name="Tandeau De Marsac N."/>
            <person name="Huntemann M."/>
            <person name="Wei C.-L."/>
            <person name="Han J."/>
            <person name="Detter J.C."/>
            <person name="Han C."/>
            <person name="Tapia R."/>
            <person name="Davenport K."/>
            <person name="Daligault H."/>
            <person name="Erkkila T."/>
            <person name="Gu W."/>
            <person name="Munk A.C.C."/>
            <person name="Teshima H."/>
            <person name="Xu Y."/>
            <person name="Chain P."/>
            <person name="Chen A."/>
            <person name="Krypides N."/>
            <person name="Mavromatis K."/>
            <person name="Markowitz V."/>
            <person name="Szeto E."/>
            <person name="Ivanova N."/>
            <person name="Mikhailova N."/>
            <person name="Ovchinnikova G."/>
            <person name="Pagani I."/>
            <person name="Pati A."/>
            <person name="Goodwin L."/>
            <person name="Peters L."/>
            <person name="Pitluck S."/>
            <person name="Woyke T."/>
            <person name="Kerfeld C."/>
        </authorList>
    </citation>
    <scope>NUCLEOTIDE SEQUENCE [LARGE SCALE GENOMIC DNA]</scope>
    <source>
        <strain evidence="1 2">PCC 7112</strain>
        <plasmid evidence="1 2">pOSC7112.01</plasmid>
    </source>
</reference>
<dbReference type="Proteomes" id="UP000010478">
    <property type="component" value="Plasmid pOSC7112.01"/>
</dbReference>
<dbReference type="RefSeq" id="WP_015211670.1">
    <property type="nucleotide sequence ID" value="NC_019763.1"/>
</dbReference>
<keyword evidence="2" id="KW-1185">Reference proteome</keyword>
<dbReference type="HOGENOM" id="CLU_2539334_0_0_3"/>
<evidence type="ECO:0000313" key="1">
    <source>
        <dbReference type="EMBL" id="AFZ10497.1"/>
    </source>
</evidence>
<dbReference type="KEGG" id="oni:Osc7112_6337"/>
<sequence>MTIAFNLAAIAARVPFVSVPGADASLRIDWIESLLSRPSMSGVVGAIGRRRARVVGAVASVWRSVLGRSEFFRALVLFVLNKY</sequence>
<proteinExistence type="predicted"/>
<accession>K9VSL2</accession>
<dbReference type="AlphaFoldDB" id="K9VSL2"/>
<dbReference type="EMBL" id="CP003615">
    <property type="protein sequence ID" value="AFZ10497.1"/>
    <property type="molecule type" value="Genomic_DNA"/>
</dbReference>
<dbReference type="OrthoDB" id="9984309at2"/>
<name>K9VSL2_9CYAN</name>
<geneLocation type="plasmid" evidence="1 2">
    <name>pOSC7112.01</name>
</geneLocation>
<organism evidence="1 2">
    <name type="scientific">Phormidium nigroviride PCC 7112</name>
    <dbReference type="NCBI Taxonomy" id="179408"/>
    <lineage>
        <taxon>Bacteria</taxon>
        <taxon>Bacillati</taxon>
        <taxon>Cyanobacteriota</taxon>
        <taxon>Cyanophyceae</taxon>
        <taxon>Oscillatoriophycideae</taxon>
        <taxon>Oscillatoriales</taxon>
        <taxon>Oscillatoriaceae</taxon>
        <taxon>Phormidium</taxon>
    </lineage>
</organism>
<gene>
    <name evidence="1" type="ORF">Osc7112_6337</name>
</gene>
<keyword evidence="1" id="KW-0614">Plasmid</keyword>
<protein>
    <submittedName>
        <fullName evidence="1">Uncharacterized protein</fullName>
    </submittedName>
</protein>